<dbReference type="PANTHER" id="PTHR14191">
    <property type="entry name" value="PDZ DOMAIN CONTAINING PROTEIN"/>
    <property type="match status" value="1"/>
</dbReference>
<dbReference type="AlphaFoldDB" id="A0A6J8EVE0"/>
<dbReference type="EMBL" id="CACVKT020009727">
    <property type="protein sequence ID" value="CAC5423151.1"/>
    <property type="molecule type" value="Genomic_DNA"/>
</dbReference>
<organism evidence="4 5">
    <name type="scientific">Mytilus coruscus</name>
    <name type="common">Sea mussel</name>
    <dbReference type="NCBI Taxonomy" id="42192"/>
    <lineage>
        <taxon>Eukaryota</taxon>
        <taxon>Metazoa</taxon>
        <taxon>Spiralia</taxon>
        <taxon>Lophotrochozoa</taxon>
        <taxon>Mollusca</taxon>
        <taxon>Bivalvia</taxon>
        <taxon>Autobranchia</taxon>
        <taxon>Pteriomorphia</taxon>
        <taxon>Mytilida</taxon>
        <taxon>Mytiloidea</taxon>
        <taxon>Mytilidae</taxon>
        <taxon>Mytilinae</taxon>
        <taxon>Mytilus</taxon>
    </lineage>
</organism>
<evidence type="ECO:0000256" key="2">
    <source>
        <dbReference type="SAM" id="MobiDB-lite"/>
    </source>
</evidence>
<dbReference type="GO" id="GO:0072659">
    <property type="term" value="P:protein localization to plasma membrane"/>
    <property type="evidence" value="ECO:0007669"/>
    <property type="project" value="TreeGrafter"/>
</dbReference>
<dbReference type="CDD" id="cd06768">
    <property type="entry name" value="PDZ_NHERF-like"/>
    <property type="match status" value="3"/>
</dbReference>
<feature type="region of interest" description="Disordered" evidence="2">
    <location>
        <begin position="119"/>
        <end position="173"/>
    </location>
</feature>
<evidence type="ECO:0000313" key="5">
    <source>
        <dbReference type="Proteomes" id="UP000507470"/>
    </source>
</evidence>
<feature type="domain" description="PDZ" evidence="3">
    <location>
        <begin position="10"/>
        <end position="94"/>
    </location>
</feature>
<dbReference type="SMART" id="SM00228">
    <property type="entry name" value="PDZ"/>
    <property type="match status" value="3"/>
</dbReference>
<gene>
    <name evidence="4" type="ORF">MCOR_55151</name>
</gene>
<dbReference type="OrthoDB" id="10007415at2759"/>
<reference evidence="4 5" key="1">
    <citation type="submission" date="2020-06" db="EMBL/GenBank/DDBJ databases">
        <authorList>
            <person name="Li R."/>
            <person name="Bekaert M."/>
        </authorList>
    </citation>
    <scope>NUCLEOTIDE SEQUENCE [LARGE SCALE GENOMIC DNA]</scope>
    <source>
        <strain evidence="5">wild</strain>
    </source>
</reference>
<dbReference type="InterPro" id="IPR001478">
    <property type="entry name" value="PDZ"/>
</dbReference>
<keyword evidence="1" id="KW-0677">Repeat</keyword>
<dbReference type="SUPFAM" id="SSF50156">
    <property type="entry name" value="PDZ domain-like"/>
    <property type="match status" value="3"/>
</dbReference>
<dbReference type="GO" id="GO:0016324">
    <property type="term" value="C:apical plasma membrane"/>
    <property type="evidence" value="ECO:0007669"/>
    <property type="project" value="TreeGrafter"/>
</dbReference>
<feature type="region of interest" description="Disordered" evidence="2">
    <location>
        <begin position="306"/>
        <end position="327"/>
    </location>
</feature>
<proteinExistence type="predicted"/>
<feature type="compositionally biased region" description="Polar residues" evidence="2">
    <location>
        <begin position="438"/>
        <end position="470"/>
    </location>
</feature>
<feature type="compositionally biased region" description="Basic and acidic residues" evidence="2">
    <location>
        <begin position="498"/>
        <end position="507"/>
    </location>
</feature>
<protein>
    <submittedName>
        <fullName evidence="4">Na(+)/H(+) exchange regulatory cofactor NHE-RF2,Na(+)/H(+) exchange regulatory cofactor NHE-RF1</fullName>
    </submittedName>
</protein>
<name>A0A6J8EVE0_MYTCO</name>
<feature type="domain" description="PDZ" evidence="3">
    <location>
        <begin position="180"/>
        <end position="279"/>
    </location>
</feature>
<dbReference type="Pfam" id="PF00595">
    <property type="entry name" value="PDZ"/>
    <property type="match status" value="3"/>
</dbReference>
<accession>A0A6J8EVE0</accession>
<evidence type="ECO:0000313" key="4">
    <source>
        <dbReference type="EMBL" id="CAC5423151.1"/>
    </source>
</evidence>
<feature type="compositionally biased region" description="Basic and acidic residues" evidence="2">
    <location>
        <begin position="143"/>
        <end position="159"/>
    </location>
</feature>
<dbReference type="InterPro" id="IPR051067">
    <property type="entry name" value="NHER"/>
</dbReference>
<dbReference type="Gene3D" id="2.30.42.10">
    <property type="match status" value="3"/>
</dbReference>
<keyword evidence="5" id="KW-1185">Reference proteome</keyword>
<feature type="compositionally biased region" description="Acidic residues" evidence="2">
    <location>
        <begin position="160"/>
        <end position="171"/>
    </location>
</feature>
<feature type="region of interest" description="Disordered" evidence="2">
    <location>
        <begin position="438"/>
        <end position="531"/>
    </location>
</feature>
<sequence>MSDQENKPRLCHLSKWPDNIFPGYGFNLHAEKGKAGQYIGKVDEGSPSEAAGLKESDRIVEVNGVNIGNENHQQVVTRIKAGGDEVKLLVVDAETDRIYKENKQVVRSDLPEVVYLTSIRPRPDEQDNTDDAQASPRSSVGGEEDRKSERSERSDRSEPQEPEPEEPEPEIEQVTAATKEIEVQREEELDSEHLPRNCKITKWPDFQGYGFNLHAERDRVGQFIGKIDEDSPAEAAGLREGDRILEVNGANIENETHQQVIARIKAGGDCTTMLVLDREGDDHYKSKGITVSSDMSIVKQLLNQPRGVSNGVQPDEEITNDKNQEEDISPDYYPRLCHIKKWPDFQGYGFNLHAERDRKGQFIGQIDAGSPADAGGLKDGDRIIEVNGENVEDDSHQQVIQRIKAGGDQTKMLVLDRSADDYFRAKGISVNGRMSNVKTITTPERSSQVNGTSTNVTNNASPVSNSSYQTGYVPPKQEPLSRPPPTSSNGGVDFTKLSAKEMRELVASKKKKDPRKENTDFRRKYDEFNKL</sequence>
<feature type="compositionally biased region" description="Basic and acidic residues" evidence="2">
    <location>
        <begin position="514"/>
        <end position="531"/>
    </location>
</feature>
<dbReference type="GO" id="GO:0043495">
    <property type="term" value="F:protein-membrane adaptor activity"/>
    <property type="evidence" value="ECO:0007669"/>
    <property type="project" value="TreeGrafter"/>
</dbReference>
<evidence type="ECO:0000259" key="3">
    <source>
        <dbReference type="PROSITE" id="PS50106"/>
    </source>
</evidence>
<dbReference type="PROSITE" id="PS50106">
    <property type="entry name" value="PDZ"/>
    <property type="match status" value="3"/>
</dbReference>
<feature type="domain" description="PDZ" evidence="3">
    <location>
        <begin position="336"/>
        <end position="418"/>
    </location>
</feature>
<evidence type="ECO:0000256" key="1">
    <source>
        <dbReference type="ARBA" id="ARBA00022737"/>
    </source>
</evidence>
<dbReference type="InterPro" id="IPR036034">
    <property type="entry name" value="PDZ_sf"/>
</dbReference>
<dbReference type="Proteomes" id="UP000507470">
    <property type="component" value="Unassembled WGS sequence"/>
</dbReference>
<dbReference type="PANTHER" id="PTHR14191:SF3">
    <property type="entry name" value="NA(+)_H(+) EXCHANGE REGULATORY COFACTOR-LIKE PROTEIN NRFL-1"/>
    <property type="match status" value="1"/>
</dbReference>